<organism evidence="12 13">
    <name type="scientific">Corynascus novoguineensis</name>
    <dbReference type="NCBI Taxonomy" id="1126955"/>
    <lineage>
        <taxon>Eukaryota</taxon>
        <taxon>Fungi</taxon>
        <taxon>Dikarya</taxon>
        <taxon>Ascomycota</taxon>
        <taxon>Pezizomycotina</taxon>
        <taxon>Sordariomycetes</taxon>
        <taxon>Sordariomycetidae</taxon>
        <taxon>Sordariales</taxon>
        <taxon>Chaetomiaceae</taxon>
        <taxon>Corynascus</taxon>
    </lineage>
</organism>
<dbReference type="InterPro" id="IPR009939">
    <property type="entry name" value="Chitosanase_fungal"/>
</dbReference>
<evidence type="ECO:0000256" key="2">
    <source>
        <dbReference type="ARBA" id="ARBA00004613"/>
    </source>
</evidence>
<evidence type="ECO:0000256" key="4">
    <source>
        <dbReference type="ARBA" id="ARBA00022525"/>
    </source>
</evidence>
<accession>A0AAN7HGJ2</accession>
<feature type="compositionally biased region" description="Low complexity" evidence="11">
    <location>
        <begin position="95"/>
        <end position="115"/>
    </location>
</feature>
<comment type="similarity">
    <text evidence="3 10">Belongs to the glycosyl hydrolase 75 family.</text>
</comment>
<evidence type="ECO:0000256" key="3">
    <source>
        <dbReference type="ARBA" id="ARBA00007799"/>
    </source>
</evidence>
<dbReference type="GO" id="GO:0000272">
    <property type="term" value="P:polysaccharide catabolic process"/>
    <property type="evidence" value="ECO:0007669"/>
    <property type="project" value="UniProtKB-KW"/>
</dbReference>
<keyword evidence="6 10" id="KW-0378">Hydrolase</keyword>
<evidence type="ECO:0000256" key="1">
    <source>
        <dbReference type="ARBA" id="ARBA00000405"/>
    </source>
</evidence>
<reference evidence="12" key="2">
    <citation type="submission" date="2023-05" db="EMBL/GenBank/DDBJ databases">
        <authorList>
            <consortium name="Lawrence Berkeley National Laboratory"/>
            <person name="Steindorff A."/>
            <person name="Hensen N."/>
            <person name="Bonometti L."/>
            <person name="Westerberg I."/>
            <person name="Brannstrom I.O."/>
            <person name="Guillou S."/>
            <person name="Cros-Aarteil S."/>
            <person name="Calhoun S."/>
            <person name="Haridas S."/>
            <person name="Kuo A."/>
            <person name="Mondo S."/>
            <person name="Pangilinan J."/>
            <person name="Riley R."/>
            <person name="Labutti K."/>
            <person name="Andreopoulos B."/>
            <person name="Lipzen A."/>
            <person name="Chen C."/>
            <person name="Yanf M."/>
            <person name="Daum C."/>
            <person name="Ng V."/>
            <person name="Clum A."/>
            <person name="Ohm R."/>
            <person name="Martin F."/>
            <person name="Silar P."/>
            <person name="Natvig D."/>
            <person name="Lalanne C."/>
            <person name="Gautier V."/>
            <person name="Ament-Velasquez S.L."/>
            <person name="Kruys A."/>
            <person name="Hutchinson M.I."/>
            <person name="Powell A.J."/>
            <person name="Barry K."/>
            <person name="Miller A.N."/>
            <person name="Grigoriev I.V."/>
            <person name="Debuchy R."/>
            <person name="Gladieux P."/>
            <person name="Thoren M.H."/>
            <person name="Johannesson H."/>
        </authorList>
    </citation>
    <scope>NUCLEOTIDE SEQUENCE</scope>
    <source>
        <strain evidence="12">CBS 359.72</strain>
    </source>
</reference>
<dbReference type="Proteomes" id="UP001303647">
    <property type="component" value="Unassembled WGS sequence"/>
</dbReference>
<dbReference type="PANTHER" id="PTHR42061:SF6">
    <property type="entry name" value="ENDO-CHITOSANASE"/>
    <property type="match status" value="1"/>
</dbReference>
<evidence type="ECO:0000256" key="8">
    <source>
        <dbReference type="ARBA" id="ARBA00023295"/>
    </source>
</evidence>
<reference evidence="12" key="1">
    <citation type="journal article" date="2023" name="Mol. Phylogenet. Evol.">
        <title>Genome-scale phylogeny and comparative genomics of the fungal order Sordariales.</title>
        <authorList>
            <person name="Hensen N."/>
            <person name="Bonometti L."/>
            <person name="Westerberg I."/>
            <person name="Brannstrom I.O."/>
            <person name="Guillou S."/>
            <person name="Cros-Aarteil S."/>
            <person name="Calhoun S."/>
            <person name="Haridas S."/>
            <person name="Kuo A."/>
            <person name="Mondo S."/>
            <person name="Pangilinan J."/>
            <person name="Riley R."/>
            <person name="LaButti K."/>
            <person name="Andreopoulos B."/>
            <person name="Lipzen A."/>
            <person name="Chen C."/>
            <person name="Yan M."/>
            <person name="Daum C."/>
            <person name="Ng V."/>
            <person name="Clum A."/>
            <person name="Steindorff A."/>
            <person name="Ohm R.A."/>
            <person name="Martin F."/>
            <person name="Silar P."/>
            <person name="Natvig D.O."/>
            <person name="Lalanne C."/>
            <person name="Gautier V."/>
            <person name="Ament-Velasquez S.L."/>
            <person name="Kruys A."/>
            <person name="Hutchinson M.I."/>
            <person name="Powell A.J."/>
            <person name="Barry K."/>
            <person name="Miller A.N."/>
            <person name="Grigoriev I.V."/>
            <person name="Debuchy R."/>
            <person name="Gladieux P."/>
            <person name="Hiltunen Thoren M."/>
            <person name="Johannesson H."/>
        </authorList>
    </citation>
    <scope>NUCLEOTIDE SEQUENCE</scope>
    <source>
        <strain evidence="12">CBS 359.72</strain>
    </source>
</reference>
<dbReference type="EC" id="3.2.1.132" evidence="10"/>
<evidence type="ECO:0000256" key="5">
    <source>
        <dbReference type="ARBA" id="ARBA00022729"/>
    </source>
</evidence>
<keyword evidence="7" id="KW-0119">Carbohydrate metabolism</keyword>
<keyword evidence="8 10" id="KW-0326">Glycosidase</keyword>
<evidence type="ECO:0000313" key="13">
    <source>
        <dbReference type="Proteomes" id="UP001303647"/>
    </source>
</evidence>
<dbReference type="Pfam" id="PF07335">
    <property type="entry name" value="Glyco_hydro_75"/>
    <property type="match status" value="1"/>
</dbReference>
<dbReference type="EMBL" id="MU857629">
    <property type="protein sequence ID" value="KAK4248971.1"/>
    <property type="molecule type" value="Genomic_DNA"/>
</dbReference>
<name>A0AAN7HGJ2_9PEZI</name>
<keyword evidence="4" id="KW-0964">Secreted</keyword>
<protein>
    <recommendedName>
        <fullName evidence="10">Endo-chitosanase</fullName>
        <ecNumber evidence="10">3.2.1.132</ecNumber>
    </recommendedName>
</protein>
<feature type="signal peptide" evidence="10">
    <location>
        <begin position="1"/>
        <end position="20"/>
    </location>
</feature>
<comment type="function">
    <text evidence="10">Chitosanase catalyzing the endo-type cleavage of chitosan, the deacylated form of chitin. Chitosanase may be crucial in the degradation of the deacetylated portion of chitin in the fungal cell wall.</text>
</comment>
<feature type="chain" id="PRO_5042662720" description="Endo-chitosanase" evidence="10">
    <location>
        <begin position="21"/>
        <end position="490"/>
    </location>
</feature>
<evidence type="ECO:0000256" key="10">
    <source>
        <dbReference type="RuleBase" id="RU361208"/>
    </source>
</evidence>
<keyword evidence="9 10" id="KW-0624">Polysaccharide degradation</keyword>
<evidence type="ECO:0000256" key="7">
    <source>
        <dbReference type="ARBA" id="ARBA00023277"/>
    </source>
</evidence>
<evidence type="ECO:0000313" key="12">
    <source>
        <dbReference type="EMBL" id="KAK4248971.1"/>
    </source>
</evidence>
<dbReference type="GO" id="GO:0016977">
    <property type="term" value="F:chitosanase activity"/>
    <property type="evidence" value="ECO:0007669"/>
    <property type="project" value="UniProtKB-EC"/>
</dbReference>
<feature type="region of interest" description="Disordered" evidence="11">
    <location>
        <begin position="92"/>
        <end position="156"/>
    </location>
</feature>
<gene>
    <name evidence="12" type="ORF">C7999DRAFT_39825</name>
</gene>
<proteinExistence type="inferred from homology"/>
<comment type="subcellular location">
    <subcellularLocation>
        <location evidence="2 10">Secreted</location>
    </subcellularLocation>
</comment>
<evidence type="ECO:0000256" key="11">
    <source>
        <dbReference type="SAM" id="MobiDB-lite"/>
    </source>
</evidence>
<comment type="caution">
    <text evidence="12">The sequence shown here is derived from an EMBL/GenBank/DDBJ whole genome shotgun (WGS) entry which is preliminary data.</text>
</comment>
<dbReference type="AlphaFoldDB" id="A0AAN7HGJ2"/>
<keyword evidence="13" id="KW-1185">Reference proteome</keyword>
<sequence>MVRLSTFVRALALTVSAVQAAPNLSARQNIPDPAGEKNVGNGNGAQFIGGQCLGAADCASGCCATLPRGAETIGVCSGVGAQNQAGKQGCGFESNGAGNQNQGGNQGGNQNNNQGGNQGNGQGNNQGNQNNGQAGGTVQPSTLQPDPAGAGNVGNGQGQQFIGGECTSDSDCASTCCALVNTGEANFGICSGPAANTQNGKQGSLTITIINARDAPQNLLDFYDSVRAQGRCYHELASGFYSRDGGAHDFAYCGDHLKTLGVIYIQGRSGALANLDVDCDGAPRGGSSNDGRCRRELSPDVQNATSFRDVLGSYGSGSVVDLDPYVHPYVVFGNARGTRGRSGWQTFDPAEYGMRPLSVMAVVCPSRKLVYGIWGDMNGDDGAKPMVGEASLSLVTACGGEWVTGQNGIDEDTALCLGFTGDEATPGADGADWAAKDFDTFERSIEKLGNTLVGRIRVEDVGVSCSTRPNWARVAVVVAVLVGLPWLLRS</sequence>
<evidence type="ECO:0000256" key="9">
    <source>
        <dbReference type="ARBA" id="ARBA00023326"/>
    </source>
</evidence>
<evidence type="ECO:0000256" key="6">
    <source>
        <dbReference type="ARBA" id="ARBA00022801"/>
    </source>
</evidence>
<comment type="catalytic activity">
    <reaction evidence="1 10">
        <text>Endohydrolysis of beta-(1-&gt;4)-linkages between D-glucosamine residues in a partly acetylated chitosan.</text>
        <dbReference type="EC" id="3.2.1.132"/>
    </reaction>
</comment>
<dbReference type="GO" id="GO:0005576">
    <property type="term" value="C:extracellular region"/>
    <property type="evidence" value="ECO:0007669"/>
    <property type="project" value="UniProtKB-SubCell"/>
</dbReference>
<keyword evidence="5 10" id="KW-0732">Signal</keyword>
<dbReference type="PANTHER" id="PTHR42061">
    <property type="entry name" value="ENDO-CHITOSANASE"/>
    <property type="match status" value="1"/>
</dbReference>